<evidence type="ECO:0000313" key="2">
    <source>
        <dbReference type="EMBL" id="SQD79897.1"/>
    </source>
</evidence>
<sequence>MFESIILIDKNYQTVSNHKAIIINIILATIALPFLVVIWSATFF</sequence>
<name>A0A330LSF9_9GAMM</name>
<dbReference type="KEGG" id="mya:MORIYA_3442"/>
<keyword evidence="1" id="KW-0812">Transmembrane</keyword>
<dbReference type="Proteomes" id="UP000250163">
    <property type="component" value="Chromosome MORIYA"/>
</dbReference>
<feature type="transmembrane region" description="Helical" evidence="1">
    <location>
        <begin position="21"/>
        <end position="41"/>
    </location>
</feature>
<accession>A0A330LSF9</accession>
<reference evidence="3" key="1">
    <citation type="submission" date="2018-05" db="EMBL/GenBank/DDBJ databases">
        <authorList>
            <person name="Cea G.-C."/>
            <person name="William W."/>
        </authorList>
    </citation>
    <scope>NUCLEOTIDE SEQUENCE [LARGE SCALE GENOMIC DNA]</scope>
    <source>
        <strain evidence="3">DB21MT 5</strain>
    </source>
</reference>
<keyword evidence="1" id="KW-1133">Transmembrane helix</keyword>
<gene>
    <name evidence="2" type="ORF">MORIYA_3442</name>
</gene>
<keyword evidence="3" id="KW-1185">Reference proteome</keyword>
<proteinExistence type="predicted"/>
<keyword evidence="1" id="KW-0472">Membrane</keyword>
<evidence type="ECO:0000313" key="3">
    <source>
        <dbReference type="Proteomes" id="UP000250163"/>
    </source>
</evidence>
<organism evidence="2 3">
    <name type="scientific">Moritella yayanosii</name>
    <dbReference type="NCBI Taxonomy" id="69539"/>
    <lineage>
        <taxon>Bacteria</taxon>
        <taxon>Pseudomonadati</taxon>
        <taxon>Pseudomonadota</taxon>
        <taxon>Gammaproteobacteria</taxon>
        <taxon>Alteromonadales</taxon>
        <taxon>Moritellaceae</taxon>
        <taxon>Moritella</taxon>
    </lineage>
</organism>
<protein>
    <submittedName>
        <fullName evidence="2">Uncharacterized protein</fullName>
    </submittedName>
</protein>
<dbReference type="AlphaFoldDB" id="A0A330LSF9"/>
<dbReference type="EMBL" id="LS483250">
    <property type="protein sequence ID" value="SQD79897.1"/>
    <property type="molecule type" value="Genomic_DNA"/>
</dbReference>
<evidence type="ECO:0000256" key="1">
    <source>
        <dbReference type="SAM" id="Phobius"/>
    </source>
</evidence>